<feature type="compositionally biased region" description="Polar residues" evidence="1">
    <location>
        <begin position="202"/>
        <end position="229"/>
    </location>
</feature>
<dbReference type="InterPro" id="IPR001680">
    <property type="entry name" value="WD40_rpt"/>
</dbReference>
<dbReference type="SMART" id="SM00128">
    <property type="entry name" value="IPPc"/>
    <property type="match status" value="1"/>
</dbReference>
<dbReference type="AlphaFoldDB" id="A0A2N1JCB9"/>
<accession>A0A2N1JCB9</accession>
<dbReference type="EMBL" id="KZ454990">
    <property type="protein sequence ID" value="PKI84210.1"/>
    <property type="molecule type" value="Genomic_DNA"/>
</dbReference>
<dbReference type="Gene3D" id="2.130.10.10">
    <property type="entry name" value="YVTN repeat-like/Quinoprotein amine dehydrogenase"/>
    <property type="match status" value="1"/>
</dbReference>
<keyword evidence="4" id="KW-1185">Reference proteome</keyword>
<sequence>MDPTSAGHSPTDDTGHAAPHSSDNMPPTAPQSVGGHSAPVPIGTRSHNPAMPAHDPFVDAPFAPRARTPPAPSPVEHSAYVTAGEGEWCYEPAHAQALGMRNVAAALPRAAPPLVTGHDAVQNRMQHPLSHAREAADTSAAPERPRVIIPHAEASEATPKTAHAFFSTETPLVDTPQPRTAVEYPWAYQGNQAWTEARAPVDTQSDSAPSRSSSTMQTPHSMGISSYASTPARGPSPTTSASEHAATYVTQSVPTSMHTHSASTAPAPATPIHAQNMHFSRSVPDASAVHGSPLATPRPAPAHRGAPPSQAPPPPVQRVPSHAMPLSEHTRVPPSAQAAQRAPVLSNVVPSQRANPAPVQLPPRSAVPSDLPDAQSQSELSSDEEDEGFSTTDGTDTMYFDDFPDISHMSRMPPIMDTPRSVAFKTPVTICDLFRDVFVAVVAEKLRIVSFFPGQDTFKELIFSPGDLHAALGAPSQLSASSRELRITAVAFCPPLALPTPTGPLASADGRFVWYGTVCGALAELDTYTGQLTGVCSSVHKSPIVLLRRVGQTIVALDESGKISSWVARNGALLRLVDMHPHCQRITLAKNAHVNMLGNQLWVSSVAMHTKSAPQYAGQKVLQVRAYNPSSDDRPFNAMSAPLLLPLTKENRLGSVTSSAVLASRPDMVFFGHDSGHITLWSSADFVHKSIHALGTQPIVAMVSVHSMLWVASRSGHIAIYDVSGQVIRVVKSWLAHRDGVTALVFDPYGLETGSGNLPVMSAGNDDFVHFWDGFLSQDWIDRSLGTHAARFSTYHSLRILNLTYNINAASPDDLFGVVDNMELFQRVLRNASSFASAKNNEYCDTFNTPDVIVFGFQELVDLEDKRLTAKRILLGHKRKDGKEQDSHSSSQVRAWRDKLASFLRLVLPPEAPYTLLLSDSLVGLFTCVFVKQSLTPRIRDPVTFSVKTGLGGHYGNKGALIARFVLDDASLCFVNCHLAAGQRRVRQRNLDVAWILQSVFPSCESKACDVAFVDGGDGTMILDHEICFFSGDLNYRLDMHRPTVLQLVQQQKFAELVEIDQLRNEMRANPAFRLRMFQEAPVRFPPTYKFNRLSNEFDTSEKARVPAYCDRILWRGHLPETVQCTSYKRWDATLSDHRPVSATFVARVKSIDPSRRAHVLQECLHDLVLYKHAVMTAILHNYHAL</sequence>
<feature type="region of interest" description="Disordered" evidence="1">
    <location>
        <begin position="1"/>
        <end position="74"/>
    </location>
</feature>
<evidence type="ECO:0000259" key="2">
    <source>
        <dbReference type="SMART" id="SM00128"/>
    </source>
</evidence>
<protein>
    <recommendedName>
        <fullName evidence="2">Inositol polyphosphate-related phosphatase domain-containing protein</fullName>
    </recommendedName>
</protein>
<dbReference type="InterPro" id="IPR015943">
    <property type="entry name" value="WD40/YVTN_repeat-like_dom_sf"/>
</dbReference>
<dbReference type="OrthoDB" id="2248459at2759"/>
<feature type="region of interest" description="Disordered" evidence="1">
    <location>
        <begin position="196"/>
        <end position="244"/>
    </location>
</feature>
<dbReference type="Gene3D" id="3.60.10.10">
    <property type="entry name" value="Endonuclease/exonuclease/phosphatase"/>
    <property type="match status" value="1"/>
</dbReference>
<dbReference type="InterPro" id="IPR046985">
    <property type="entry name" value="IP5"/>
</dbReference>
<name>A0A2N1JCB9_9BASI</name>
<dbReference type="SMART" id="SM00320">
    <property type="entry name" value="WD40"/>
    <property type="match status" value="3"/>
</dbReference>
<evidence type="ECO:0000313" key="4">
    <source>
        <dbReference type="Proteomes" id="UP000232875"/>
    </source>
</evidence>
<proteinExistence type="predicted"/>
<dbReference type="InterPro" id="IPR036322">
    <property type="entry name" value="WD40_repeat_dom_sf"/>
</dbReference>
<dbReference type="InterPro" id="IPR036691">
    <property type="entry name" value="Endo/exonu/phosph_ase_sf"/>
</dbReference>
<dbReference type="Proteomes" id="UP000232875">
    <property type="component" value="Unassembled WGS sequence"/>
</dbReference>
<dbReference type="SUPFAM" id="SSF56219">
    <property type="entry name" value="DNase I-like"/>
    <property type="match status" value="1"/>
</dbReference>
<feature type="region of interest" description="Disordered" evidence="1">
    <location>
        <begin position="284"/>
        <end position="397"/>
    </location>
</feature>
<organism evidence="3 4">
    <name type="scientific">Malassezia vespertilionis</name>
    <dbReference type="NCBI Taxonomy" id="2020962"/>
    <lineage>
        <taxon>Eukaryota</taxon>
        <taxon>Fungi</taxon>
        <taxon>Dikarya</taxon>
        <taxon>Basidiomycota</taxon>
        <taxon>Ustilaginomycotina</taxon>
        <taxon>Malasseziomycetes</taxon>
        <taxon>Malasseziales</taxon>
        <taxon>Malasseziaceae</taxon>
        <taxon>Malassezia</taxon>
    </lineage>
</organism>
<dbReference type="PANTHER" id="PTHR11200">
    <property type="entry name" value="INOSITOL 5-PHOSPHATASE"/>
    <property type="match status" value="1"/>
</dbReference>
<dbReference type="PANTHER" id="PTHR11200:SF240">
    <property type="entry name" value="INOSITOL POLYPHOSPHATE 5-PHOSPHATASE C9G1.10C-RELATED"/>
    <property type="match status" value="1"/>
</dbReference>
<dbReference type="GO" id="GO:0004439">
    <property type="term" value="F:phosphatidylinositol-4,5-bisphosphate 5-phosphatase activity"/>
    <property type="evidence" value="ECO:0007669"/>
    <property type="project" value="TreeGrafter"/>
</dbReference>
<gene>
    <name evidence="3" type="ORF">MVES_002141</name>
</gene>
<dbReference type="STRING" id="2020962.A0A2N1JCB9"/>
<dbReference type="Pfam" id="PF22669">
    <property type="entry name" value="Exo_endo_phos2"/>
    <property type="match status" value="1"/>
</dbReference>
<dbReference type="GO" id="GO:0046856">
    <property type="term" value="P:phosphatidylinositol dephosphorylation"/>
    <property type="evidence" value="ECO:0007669"/>
    <property type="project" value="InterPro"/>
</dbReference>
<dbReference type="InterPro" id="IPR000300">
    <property type="entry name" value="IPPc"/>
</dbReference>
<feature type="domain" description="Inositol polyphosphate-related phosphatase" evidence="2">
    <location>
        <begin position="796"/>
        <end position="1153"/>
    </location>
</feature>
<reference evidence="3 4" key="1">
    <citation type="submission" date="2017-10" db="EMBL/GenBank/DDBJ databases">
        <title>A novel species of cold-tolerant Malassezia isolated from bats.</title>
        <authorList>
            <person name="Lorch J.M."/>
            <person name="Palmer J.M."/>
            <person name="Vanderwolf K.J."/>
            <person name="Schmidt K.Z."/>
            <person name="Verant M.L."/>
            <person name="Weller T.J."/>
            <person name="Blehert D.S."/>
        </authorList>
    </citation>
    <scope>NUCLEOTIDE SEQUENCE [LARGE SCALE GENOMIC DNA]</scope>
    <source>
        <strain evidence="3 4">NWHC:44797-103</strain>
    </source>
</reference>
<evidence type="ECO:0000256" key="1">
    <source>
        <dbReference type="SAM" id="MobiDB-lite"/>
    </source>
</evidence>
<dbReference type="SUPFAM" id="SSF50978">
    <property type="entry name" value="WD40 repeat-like"/>
    <property type="match status" value="1"/>
</dbReference>
<evidence type="ECO:0000313" key="3">
    <source>
        <dbReference type="EMBL" id="PKI84210.1"/>
    </source>
</evidence>